<reference evidence="3" key="1">
    <citation type="submission" date="2016-10" db="EMBL/GenBank/DDBJ databases">
        <authorList>
            <person name="Varghese N."/>
            <person name="Submissions S."/>
        </authorList>
    </citation>
    <scope>NUCLEOTIDE SEQUENCE [LARGE SCALE GENOMIC DNA]</scope>
    <source>
        <strain evidence="3">DSM 23664</strain>
    </source>
</reference>
<accession>A0A1I1EW75</accession>
<feature type="compositionally biased region" description="Basic and acidic residues" evidence="1">
    <location>
        <begin position="199"/>
        <end position="241"/>
    </location>
</feature>
<evidence type="ECO:0000313" key="2">
    <source>
        <dbReference type="EMBL" id="SFB90952.1"/>
    </source>
</evidence>
<organism evidence="2 3">
    <name type="scientific">Alkalibacterium subtropicum</name>
    <dbReference type="NCBI Taxonomy" id="753702"/>
    <lineage>
        <taxon>Bacteria</taxon>
        <taxon>Bacillati</taxon>
        <taxon>Bacillota</taxon>
        <taxon>Bacilli</taxon>
        <taxon>Lactobacillales</taxon>
        <taxon>Carnobacteriaceae</taxon>
        <taxon>Alkalibacterium</taxon>
    </lineage>
</organism>
<evidence type="ECO:0008006" key="4">
    <source>
        <dbReference type="Google" id="ProtNLM"/>
    </source>
</evidence>
<dbReference type="OrthoDB" id="9778320at2"/>
<keyword evidence="3" id="KW-1185">Reference proteome</keyword>
<dbReference type="RefSeq" id="WP_091528183.1">
    <property type="nucleotide sequence ID" value="NZ_FOLT01000001.1"/>
</dbReference>
<sequence>MVKPFIYDVELTSTKRHSQFTLPTAYTNDLDVIEFQFNILDDIDLTGATANVILFMKDGSFFQNDETSGVTIEGKTVKYTMKENEGNHSGTSEVQLVVLLDGQHYASPKYKFRIENGLETDVAVEIMIQTWSTLTKEARDYIDEFHDNEAVRQSTFATNEASRQSEFDTNETNRQSTFDTNETNRQDEFDSNEATRQSNEIERQTNETERLANESTRQDNESARQDNESDRQAAETARAEAEDIRSEFYDGFDSRLTATQLQTVRNREETKDLAATVSNVNVNQEAKQTLKTDANIASLPVTAGNGALDAQLKGQTLVNLLPVTIMNSVYGWPLSSGTDSREIIDDYLRVYKTQSTSVGAFTNLTSDGVKYISALFRSPDGVSNVVLGGTNLPTDIPPNAWERASAIYESSGSTIHRFYAGNKTEEYNYYDVKEPMIINLTQLFGAGNEPTKEEMDAMIDGYFDGTKSFTPGRVRATGKNLYPFDEIIRSSHTNDKFKQYAVKLKKGVVYRFTAKDYTNMSKWRYYFRLYKNGEQVEGVFTHTNHILLGASTNGLYANNYGVYQSSSDTSSINFTLQLDDDYDVLIGFTGGDSTEQSRITGIQIEESSTATDYEPYTETVQYVEPVKLNRLPNGVADEITADGDFVQRVKEHTLVESDVTAITPRTNIVDAITRVFDDMADTTNNIDGAVLYEDGAHEITYLDRDDVKQIGNFYTSLGNAKRIVTIFASGITLAEVRADLAGTKIYYQLAEPIVHKNVTTGNLTARPKGTVYFEQYQADAGMYSNGIEISHPDLSIKSLESLSVIDFMTGEEKDLDVSQAVITDRAFTHPELVDGDLAFFIYEFEAPGPNGNKSLEFYDSRYTVTDDVTGKHYKWSIKVSDGVPSITVEEA</sequence>
<name>A0A1I1EW75_9LACT</name>
<dbReference type="EMBL" id="FOLT01000001">
    <property type="protein sequence ID" value="SFB90952.1"/>
    <property type="molecule type" value="Genomic_DNA"/>
</dbReference>
<feature type="compositionally biased region" description="Polar residues" evidence="1">
    <location>
        <begin position="170"/>
        <end position="181"/>
    </location>
</feature>
<dbReference type="AlphaFoldDB" id="A0A1I1EW75"/>
<dbReference type="STRING" id="753702.SAMN04488102_101370"/>
<feature type="region of interest" description="Disordered" evidence="1">
    <location>
        <begin position="153"/>
        <end position="241"/>
    </location>
</feature>
<gene>
    <name evidence="2" type="ORF">SAMN04488102_101370</name>
</gene>
<feature type="compositionally biased region" description="Polar residues" evidence="1">
    <location>
        <begin position="153"/>
        <end position="164"/>
    </location>
</feature>
<proteinExistence type="predicted"/>
<evidence type="ECO:0000256" key="1">
    <source>
        <dbReference type="SAM" id="MobiDB-lite"/>
    </source>
</evidence>
<evidence type="ECO:0000313" key="3">
    <source>
        <dbReference type="Proteomes" id="UP000199612"/>
    </source>
</evidence>
<protein>
    <recommendedName>
        <fullName evidence="4">BppU N-terminal domain-containing protein</fullName>
    </recommendedName>
</protein>
<dbReference type="Proteomes" id="UP000199612">
    <property type="component" value="Unassembled WGS sequence"/>
</dbReference>